<keyword evidence="2" id="KW-0479">Metal-binding</keyword>
<dbReference type="PANTHER" id="PTHR46233:SF3">
    <property type="entry name" value="HYDROXYACYLGLUTATHIONE HYDROLASE GLOC"/>
    <property type="match status" value="1"/>
</dbReference>
<comment type="cofactor">
    <cofactor evidence="1">
        <name>Zn(2+)</name>
        <dbReference type="ChEBI" id="CHEBI:29105"/>
    </cofactor>
</comment>
<evidence type="ECO:0000256" key="3">
    <source>
        <dbReference type="ARBA" id="ARBA00022801"/>
    </source>
</evidence>
<reference evidence="6 7" key="1">
    <citation type="submission" date="2024-09" db="EMBL/GenBank/DDBJ databases">
        <authorList>
            <person name="Sun Q."/>
            <person name="Mori K."/>
        </authorList>
    </citation>
    <scope>NUCLEOTIDE SEQUENCE [LARGE SCALE GENOMIC DNA]</scope>
    <source>
        <strain evidence="6 7">JCM 11201</strain>
    </source>
</reference>
<keyword evidence="3" id="KW-0378">Hydrolase</keyword>
<evidence type="ECO:0000313" key="6">
    <source>
        <dbReference type="EMBL" id="MFB9761837.1"/>
    </source>
</evidence>
<name>A0ABV5WMM6_9BACI</name>
<dbReference type="Proteomes" id="UP001589609">
    <property type="component" value="Unassembled WGS sequence"/>
</dbReference>
<protein>
    <submittedName>
        <fullName evidence="6">MBL fold metallo-hydrolase</fullName>
    </submittedName>
</protein>
<evidence type="ECO:0000256" key="2">
    <source>
        <dbReference type="ARBA" id="ARBA00022723"/>
    </source>
</evidence>
<dbReference type="EMBL" id="JBHMAF010000196">
    <property type="protein sequence ID" value="MFB9761837.1"/>
    <property type="molecule type" value="Genomic_DNA"/>
</dbReference>
<evidence type="ECO:0000259" key="5">
    <source>
        <dbReference type="SMART" id="SM00849"/>
    </source>
</evidence>
<dbReference type="SUPFAM" id="SSF56281">
    <property type="entry name" value="Metallo-hydrolase/oxidoreductase"/>
    <property type="match status" value="1"/>
</dbReference>
<feature type="domain" description="Metallo-beta-lactamase" evidence="5">
    <location>
        <begin position="14"/>
        <end position="194"/>
    </location>
</feature>
<sequence length="211" mass="23536">MKLKWRQLPLGPLQTNAYVLRNDKKECVIFDPGHEGEKLISYLQQEGLTPLAVLLTHAHFDHIGAVDDVRDAYKIPVYLHKEEQYWLSDPELNGSYLFMTNREITAKPADRLIEREGELTIGSFTFAILETPGHSPGSVSYYCKEAGAVFSGDALFQMSIGRTDLPGGSFNELMMSIENKLFSLPDDTAVLSGHGPKTSIGFEKANNPFLK</sequence>
<comment type="caution">
    <text evidence="6">The sequence shown here is derived from an EMBL/GenBank/DDBJ whole genome shotgun (WGS) entry which is preliminary data.</text>
</comment>
<dbReference type="Pfam" id="PF00753">
    <property type="entry name" value="Lactamase_B"/>
    <property type="match status" value="1"/>
</dbReference>
<dbReference type="InterPro" id="IPR001279">
    <property type="entry name" value="Metallo-B-lactamas"/>
</dbReference>
<evidence type="ECO:0000256" key="4">
    <source>
        <dbReference type="ARBA" id="ARBA00022833"/>
    </source>
</evidence>
<dbReference type="SMART" id="SM00849">
    <property type="entry name" value="Lactamase_B"/>
    <property type="match status" value="1"/>
</dbReference>
<proteinExistence type="predicted"/>
<keyword evidence="7" id="KW-1185">Reference proteome</keyword>
<keyword evidence="4" id="KW-0862">Zinc</keyword>
<accession>A0ABV5WMM6</accession>
<evidence type="ECO:0000313" key="7">
    <source>
        <dbReference type="Proteomes" id="UP001589609"/>
    </source>
</evidence>
<dbReference type="Gene3D" id="3.60.15.10">
    <property type="entry name" value="Ribonuclease Z/Hydroxyacylglutathione hydrolase-like"/>
    <property type="match status" value="1"/>
</dbReference>
<dbReference type="CDD" id="cd06262">
    <property type="entry name" value="metallo-hydrolase-like_MBL-fold"/>
    <property type="match status" value="1"/>
</dbReference>
<organism evidence="6 7">
    <name type="scientific">Ectobacillus funiculus</name>
    <dbReference type="NCBI Taxonomy" id="137993"/>
    <lineage>
        <taxon>Bacteria</taxon>
        <taxon>Bacillati</taxon>
        <taxon>Bacillota</taxon>
        <taxon>Bacilli</taxon>
        <taxon>Bacillales</taxon>
        <taxon>Bacillaceae</taxon>
        <taxon>Ectobacillus</taxon>
    </lineage>
</organism>
<evidence type="ECO:0000256" key="1">
    <source>
        <dbReference type="ARBA" id="ARBA00001947"/>
    </source>
</evidence>
<dbReference type="InterPro" id="IPR051453">
    <property type="entry name" value="MBL_Glyoxalase_II"/>
</dbReference>
<dbReference type="InterPro" id="IPR036866">
    <property type="entry name" value="RibonucZ/Hydroxyglut_hydro"/>
</dbReference>
<dbReference type="PANTHER" id="PTHR46233">
    <property type="entry name" value="HYDROXYACYLGLUTATHIONE HYDROLASE GLOC"/>
    <property type="match status" value="1"/>
</dbReference>
<dbReference type="RefSeq" id="WP_379951928.1">
    <property type="nucleotide sequence ID" value="NZ_JBHMAF010000196.1"/>
</dbReference>
<gene>
    <name evidence="6" type="ORF">ACFFMS_26780</name>
</gene>